<dbReference type="VEuPathDB" id="FungiDB:RhiirA1_470361"/>
<gene>
    <name evidence="1" type="ORF">RhiirA4_477924</name>
</gene>
<keyword evidence="2" id="KW-1185">Reference proteome</keyword>
<name>A0A2I1HDX9_9GLOM</name>
<dbReference type="VEuPathDB" id="FungiDB:RhiirFUN_025339"/>
<dbReference type="EMBL" id="LLXI01002427">
    <property type="protein sequence ID" value="PKY57093.1"/>
    <property type="molecule type" value="Genomic_DNA"/>
</dbReference>
<dbReference type="VEuPathDB" id="FungiDB:FUN_022639"/>
<sequence>MPIIHVRISYNSVTLKDWEGLPVEKETKMKDFSNDISFSCLSSNFWEADFKLTGWEFKEYGMTLRQVLELEDYIKKLSLVTDDRKARVDLGNVYVKAVTCNDAMSVRLAMSKSAPNDSTELSSFIRGMRAYRCTWEGCKEQLSNNSKAFVVSHSSENIKGGAICNNSRRFQSSDDLHHHLIYRHNDSVMDYTGADDMTKREKGDTSEDKDYRNYLDKRNDKRYYADFKAIKDRKDLDNGMTINDYSFLLQF</sequence>
<evidence type="ECO:0000313" key="2">
    <source>
        <dbReference type="Proteomes" id="UP000234323"/>
    </source>
</evidence>
<dbReference type="Proteomes" id="UP000234323">
    <property type="component" value="Unassembled WGS sequence"/>
</dbReference>
<dbReference type="VEuPathDB" id="FungiDB:FUN_017657"/>
<comment type="caution">
    <text evidence="1">The sequence shown here is derived from an EMBL/GenBank/DDBJ whole genome shotgun (WGS) entry which is preliminary data.</text>
</comment>
<organism evidence="1 2">
    <name type="scientific">Rhizophagus irregularis</name>
    <dbReference type="NCBI Taxonomy" id="588596"/>
    <lineage>
        <taxon>Eukaryota</taxon>
        <taxon>Fungi</taxon>
        <taxon>Fungi incertae sedis</taxon>
        <taxon>Mucoromycota</taxon>
        <taxon>Glomeromycotina</taxon>
        <taxon>Glomeromycetes</taxon>
        <taxon>Glomerales</taxon>
        <taxon>Glomeraceae</taxon>
        <taxon>Rhizophagus</taxon>
    </lineage>
</organism>
<dbReference type="AlphaFoldDB" id="A0A2I1HDX9"/>
<proteinExistence type="predicted"/>
<evidence type="ECO:0000313" key="1">
    <source>
        <dbReference type="EMBL" id="PKY57093.1"/>
    </source>
</evidence>
<accession>A0A2I1HDX9</accession>
<reference evidence="1 2" key="1">
    <citation type="submission" date="2015-10" db="EMBL/GenBank/DDBJ databases">
        <title>Genome analyses suggest a sexual origin of heterokaryosis in a supposedly ancient asexual fungus.</title>
        <authorList>
            <person name="Ropars J."/>
            <person name="Sedzielewska K."/>
            <person name="Noel J."/>
            <person name="Charron P."/>
            <person name="Farinelli L."/>
            <person name="Marton T."/>
            <person name="Kruger M."/>
            <person name="Pelin A."/>
            <person name="Brachmann A."/>
            <person name="Corradi N."/>
        </authorList>
    </citation>
    <scope>NUCLEOTIDE SEQUENCE [LARGE SCALE GENOMIC DNA]</scope>
    <source>
        <strain evidence="1 2">A4</strain>
    </source>
</reference>
<protein>
    <submittedName>
        <fullName evidence="1">Uncharacterized protein</fullName>
    </submittedName>
</protein>